<dbReference type="AlphaFoldDB" id="A0A4P9YDI0"/>
<sequence length="457" mass="54042">MRLVFFFQCLLILTPFIAANQYSNLDEFLRAYRSDVSRQASNATRLTELFGIYKSVIENLKSFLVKKRIENYEITSSEREHAVEIVQNLAVDFVDHVSRIADEGTDKRLIKTTLEYNVVITVSRFLERKDVTGNFLLKPPASLTENMLIAFIALKFYSEKYLKPDSVIHSYSLDEVKSYLKSFPYNPSSDLSSICNHFHKDSLDIGISEEMILKVRSQCHKMAMDVKANHIIYPKDNEKHVSPRSKVIYPIVWHKKIDQIFDNGKIRNLRQFQHQIIKDFFKYIYKLAPKADGFEEDKWPFYTDTQSTGDGILTTREIQYTLEYCFYRVDCYRAMLKFYREYDLDINSIERFVVKNLNSMVKKEIFVDYTKYLDDVPDFMESVVPVRDYFHYCPLLSIEKRDHFYETYEYLNYLVVFECIFKEFMQKVNRNSGIYNAMVCLFATVLAFIGLVFTFET</sequence>
<feature type="signal peptide" evidence="2">
    <location>
        <begin position="1"/>
        <end position="19"/>
    </location>
</feature>
<reference evidence="4" key="1">
    <citation type="journal article" date="2018" name="Nat. Microbiol.">
        <title>Leveraging single-cell genomics to expand the fungal tree of life.</title>
        <authorList>
            <person name="Ahrendt S.R."/>
            <person name="Quandt C.A."/>
            <person name="Ciobanu D."/>
            <person name="Clum A."/>
            <person name="Salamov A."/>
            <person name="Andreopoulos B."/>
            <person name="Cheng J.F."/>
            <person name="Woyke T."/>
            <person name="Pelin A."/>
            <person name="Henrissat B."/>
            <person name="Reynolds N.K."/>
            <person name="Benny G.L."/>
            <person name="Smith M.E."/>
            <person name="James T.Y."/>
            <person name="Grigoriev I.V."/>
        </authorList>
    </citation>
    <scope>NUCLEOTIDE SEQUENCE [LARGE SCALE GENOMIC DNA]</scope>
    <source>
        <strain evidence="4">CSF55</strain>
    </source>
</reference>
<name>A0A4P9YDI0_ROZAC</name>
<evidence type="ECO:0000256" key="1">
    <source>
        <dbReference type="SAM" id="Phobius"/>
    </source>
</evidence>
<dbReference type="EMBL" id="ML005861">
    <property type="protein sequence ID" value="RKP17397.1"/>
    <property type="molecule type" value="Genomic_DNA"/>
</dbReference>
<gene>
    <name evidence="3" type="ORF">ROZALSC1DRAFT_30791</name>
</gene>
<keyword evidence="1" id="KW-0812">Transmembrane</keyword>
<keyword evidence="2" id="KW-0732">Signal</keyword>
<evidence type="ECO:0000313" key="3">
    <source>
        <dbReference type="EMBL" id="RKP17397.1"/>
    </source>
</evidence>
<feature type="chain" id="PRO_5020649557" evidence="2">
    <location>
        <begin position="20"/>
        <end position="457"/>
    </location>
</feature>
<organism evidence="3 4">
    <name type="scientific">Rozella allomycis (strain CSF55)</name>
    <dbReference type="NCBI Taxonomy" id="988480"/>
    <lineage>
        <taxon>Eukaryota</taxon>
        <taxon>Fungi</taxon>
        <taxon>Fungi incertae sedis</taxon>
        <taxon>Cryptomycota</taxon>
        <taxon>Cryptomycota incertae sedis</taxon>
        <taxon>Rozella</taxon>
    </lineage>
</organism>
<protein>
    <submittedName>
        <fullName evidence="3">Uncharacterized protein</fullName>
    </submittedName>
</protein>
<feature type="transmembrane region" description="Helical" evidence="1">
    <location>
        <begin position="434"/>
        <end position="455"/>
    </location>
</feature>
<evidence type="ECO:0000313" key="4">
    <source>
        <dbReference type="Proteomes" id="UP000281549"/>
    </source>
</evidence>
<evidence type="ECO:0000256" key="2">
    <source>
        <dbReference type="SAM" id="SignalP"/>
    </source>
</evidence>
<keyword evidence="1" id="KW-1133">Transmembrane helix</keyword>
<feature type="non-terminal residue" evidence="3">
    <location>
        <position position="457"/>
    </location>
</feature>
<accession>A0A4P9YDI0</accession>
<dbReference type="Proteomes" id="UP000281549">
    <property type="component" value="Unassembled WGS sequence"/>
</dbReference>
<proteinExistence type="predicted"/>
<keyword evidence="1" id="KW-0472">Membrane</keyword>